<dbReference type="Proteomes" id="UP000095658">
    <property type="component" value="Unassembled WGS sequence"/>
</dbReference>
<dbReference type="STRING" id="1714016.BA724_15865"/>
<proteinExistence type="predicted"/>
<reference evidence="1 2" key="1">
    <citation type="submission" date="2016-06" db="EMBL/GenBank/DDBJ databases">
        <title>Domibacillus iocasae genome sequencing.</title>
        <authorList>
            <person name="Verma A."/>
            <person name="Pal Y."/>
            <person name="Ojha A.K."/>
            <person name="Krishnamurthi S."/>
        </authorList>
    </citation>
    <scope>NUCLEOTIDE SEQUENCE [LARGE SCALE GENOMIC DNA]</scope>
    <source>
        <strain evidence="1 2">DSM 29979</strain>
    </source>
</reference>
<keyword evidence="2" id="KW-1185">Reference proteome</keyword>
<evidence type="ECO:0000313" key="1">
    <source>
        <dbReference type="EMBL" id="OES46064.1"/>
    </source>
</evidence>
<gene>
    <name evidence="1" type="ORF">BA724_15865</name>
</gene>
<name>A0A1E7DSK6_9BACI</name>
<dbReference type="RefSeq" id="WP_069937222.1">
    <property type="nucleotide sequence ID" value="NZ_MAMP01000006.1"/>
</dbReference>
<dbReference type="AlphaFoldDB" id="A0A1E7DSK6"/>
<protein>
    <submittedName>
        <fullName evidence="1">Uncharacterized protein</fullName>
    </submittedName>
</protein>
<dbReference type="EMBL" id="MAMP01000006">
    <property type="protein sequence ID" value="OES46064.1"/>
    <property type="molecule type" value="Genomic_DNA"/>
</dbReference>
<dbReference type="Gene3D" id="3.40.50.2000">
    <property type="entry name" value="Glycogen Phosphorylase B"/>
    <property type="match status" value="1"/>
</dbReference>
<dbReference type="Pfam" id="PF13692">
    <property type="entry name" value="Glyco_trans_1_4"/>
    <property type="match status" value="1"/>
</dbReference>
<sequence>MVKILLNIFTSDIQEEDFYDLAKPYDEEGYSVYNFKFPISEYYLDMVDTLLNYLSAEHNVSPYETKIALQSNISNLLVSWYRLYNDVIDDFILIDRHMTHFHSTDLVERSIIDQLSSLAAFEQDSCHNRFYYRVSKPIPHNMLQPFMESYQYDLLKPFEELNLQAVHPKKKFEKGYVFNNWSYKRVTSDEAPDVIIDLSKRRAFENNIQIDEIKRSSGFYFTFQYILDLPIHALLKAKIAGMISQRMSESDKSKVTEYALNYLSITKSELPFKKIINIYSFLVLIGTDKTIMKQMLKYLTKDEDHLDDHYAILTNALFYLAKANQEDYDDYFVDRVEIMRKLKEYYKPEFKIKTRRSDNHLVIVTGQLLSYNHAPTKIAIDYANNLIKYHPELKIKIVVDDMFNYSPNELFFVHQFSSAESIALREEHKKLLNPSIKVYYSNSSLPRIQRLENDIKAITDFRPQWILKIGAPDSLAVDQLYDYYPVSSFSMARAEYSEFVDLYTGGHTIETIQREYLEKNIKGREFIQHNVGIEHKKPKKMTKSLLDIPDSHFVLVTVGNRLAAEVTEEFVHLIADILKKNSNITWCIVGSSSLSLVDSFYKDMIEKGQIKYFNYVSELLDFYTACDVFVNPFRKAGGNSAAMAMSVGLPVVSLNHESDVIAYIGIENGVDKDFFASEIDKLYLDKEYYKAKSKLMQERLKMNFSFEQTVSQILNLLKQSEIRAKDRVKRRLSND</sequence>
<dbReference type="OrthoDB" id="1883113at2"/>
<dbReference type="SUPFAM" id="SSF53756">
    <property type="entry name" value="UDP-Glycosyltransferase/glycogen phosphorylase"/>
    <property type="match status" value="1"/>
</dbReference>
<accession>A0A1E7DSK6</accession>
<evidence type="ECO:0000313" key="2">
    <source>
        <dbReference type="Proteomes" id="UP000095658"/>
    </source>
</evidence>
<comment type="caution">
    <text evidence="1">The sequence shown here is derived from an EMBL/GenBank/DDBJ whole genome shotgun (WGS) entry which is preliminary data.</text>
</comment>
<organism evidence="1 2">
    <name type="scientific">Domibacillus iocasae</name>
    <dbReference type="NCBI Taxonomy" id="1714016"/>
    <lineage>
        <taxon>Bacteria</taxon>
        <taxon>Bacillati</taxon>
        <taxon>Bacillota</taxon>
        <taxon>Bacilli</taxon>
        <taxon>Bacillales</taxon>
        <taxon>Bacillaceae</taxon>
        <taxon>Domibacillus</taxon>
    </lineage>
</organism>